<dbReference type="InterPro" id="IPR021308">
    <property type="entry name" value="GfcB"/>
</dbReference>
<accession>A0ABQ0AQ66</accession>
<keyword evidence="2" id="KW-1185">Reference proteome</keyword>
<name>A0ABQ0AQ66_9RHOB</name>
<evidence type="ECO:0000313" key="1">
    <source>
        <dbReference type="EMBL" id="GAA6198013.1"/>
    </source>
</evidence>
<dbReference type="RefSeq" id="WP_353401836.1">
    <property type="nucleotide sequence ID" value="NZ_BAABWU010000017.1"/>
</dbReference>
<dbReference type="Proteomes" id="UP001441944">
    <property type="component" value="Unassembled WGS sequence"/>
</dbReference>
<evidence type="ECO:0000313" key="2">
    <source>
        <dbReference type="Proteomes" id="UP001441944"/>
    </source>
</evidence>
<gene>
    <name evidence="1" type="ORF">NBRC116598_34580</name>
</gene>
<dbReference type="SUPFAM" id="SSF159270">
    <property type="entry name" value="YmcC-like"/>
    <property type="match status" value="1"/>
</dbReference>
<dbReference type="Gene3D" id="2.40.360.10">
    <property type="entry name" value="YmcC-like"/>
    <property type="match status" value="1"/>
</dbReference>
<evidence type="ECO:0008006" key="3">
    <source>
        <dbReference type="Google" id="ProtNLM"/>
    </source>
</evidence>
<dbReference type="Pfam" id="PF11102">
    <property type="entry name" value="YjbF"/>
    <property type="match status" value="1"/>
</dbReference>
<reference evidence="1 2" key="1">
    <citation type="submission" date="2024-04" db="EMBL/GenBank/DDBJ databases">
        <title>Draft genome sequence of Pseudophaeobacter arcticus NBRC 116598.</title>
        <authorList>
            <person name="Miyakawa T."/>
            <person name="Kusuya Y."/>
            <person name="Miura T."/>
        </authorList>
    </citation>
    <scope>NUCLEOTIDE SEQUENCE [LARGE SCALE GENOMIC DNA]</scope>
    <source>
        <strain evidence="1 2">SU-CL00105</strain>
    </source>
</reference>
<protein>
    <recommendedName>
        <fullName evidence="3">Group 4 capsule polysaccharide lipoprotein gfcB, YjbF</fullName>
    </recommendedName>
</protein>
<organism evidence="1 2">
    <name type="scientific">Pseudophaeobacter arcticus</name>
    <dbReference type="NCBI Taxonomy" id="385492"/>
    <lineage>
        <taxon>Bacteria</taxon>
        <taxon>Pseudomonadati</taxon>
        <taxon>Pseudomonadota</taxon>
        <taxon>Alphaproteobacteria</taxon>
        <taxon>Rhodobacterales</taxon>
        <taxon>Paracoccaceae</taxon>
        <taxon>Pseudophaeobacter</taxon>
    </lineage>
</organism>
<proteinExistence type="predicted"/>
<dbReference type="InterPro" id="IPR023373">
    <property type="entry name" value="YmcC_sf"/>
</dbReference>
<dbReference type="EMBL" id="BAABWU010000017">
    <property type="protein sequence ID" value="GAA6198013.1"/>
    <property type="molecule type" value="Genomic_DNA"/>
</dbReference>
<sequence length="232" mass="25417">MTSLPLAQPLKQAITLTSLLILAGCSTGPEEASGSIEVGRALRDAIAARRAPDPAPLQITRAFLDQHRPHLEVLVERQEVTGYMAQGLIRQDDLPGQITTWSADDGSALSFRNGLLIATRGLPGNLISTGVPVQEGLAGPAQGGERSYHLRSGDNQQRIVTLACDLSDLGAQKLEIYEKYYNTRHLQERCEGPGQTVVINDYWVDSRSQKVWKSRQWAGPETGYLRIRDLSS</sequence>
<comment type="caution">
    <text evidence="1">The sequence shown here is derived from an EMBL/GenBank/DDBJ whole genome shotgun (WGS) entry which is preliminary data.</text>
</comment>